<dbReference type="RefSeq" id="WP_268006054.1">
    <property type="nucleotide sequence ID" value="NZ_BSUT01000001.1"/>
</dbReference>
<name>A0ABY6ZHF8_9BACL</name>
<reference evidence="1" key="1">
    <citation type="submission" date="2022-08" db="EMBL/GenBank/DDBJ databases">
        <title>Alicyclobacillus fastidiosus DSM 17978, complete genome.</title>
        <authorList>
            <person name="Wang Q."/>
            <person name="Cai R."/>
            <person name="Wang Z."/>
        </authorList>
    </citation>
    <scope>NUCLEOTIDE SEQUENCE</scope>
    <source>
        <strain evidence="1">DSM 17978</strain>
    </source>
</reference>
<accession>A0ABY6ZHF8</accession>
<protein>
    <submittedName>
        <fullName evidence="1">Uncharacterized protein</fullName>
    </submittedName>
</protein>
<dbReference type="EMBL" id="CP104067">
    <property type="protein sequence ID" value="WAH42160.1"/>
    <property type="molecule type" value="Genomic_DNA"/>
</dbReference>
<proteinExistence type="predicted"/>
<keyword evidence="2" id="KW-1185">Reference proteome</keyword>
<organism evidence="1 2">
    <name type="scientific">Alicyclobacillus fastidiosus</name>
    <dbReference type="NCBI Taxonomy" id="392011"/>
    <lineage>
        <taxon>Bacteria</taxon>
        <taxon>Bacillati</taxon>
        <taxon>Bacillota</taxon>
        <taxon>Bacilli</taxon>
        <taxon>Bacillales</taxon>
        <taxon>Alicyclobacillaceae</taxon>
        <taxon>Alicyclobacillus</taxon>
    </lineage>
</organism>
<gene>
    <name evidence="1" type="ORF">NZD89_01185</name>
</gene>
<evidence type="ECO:0000313" key="2">
    <source>
        <dbReference type="Proteomes" id="UP001164761"/>
    </source>
</evidence>
<evidence type="ECO:0000313" key="1">
    <source>
        <dbReference type="EMBL" id="WAH42160.1"/>
    </source>
</evidence>
<sequence>MVSRTRCARGPSVIGTYSQADAPPQPVVSRFVIFQTRVVPRSVFSDVPQTQQDGEGHYQGDLYADRLPNQGTLEVFDSGKLTSIIVPGATSFTLFTSGDNVSFLKKIVSQDLPRT</sequence>
<dbReference type="Proteomes" id="UP001164761">
    <property type="component" value="Chromosome"/>
</dbReference>